<comment type="function">
    <text evidence="8">Acts as a component of the translation initiation factor 2B (eIF2B) complex, which catalyzes the exchange of GDP for GTP on the eukaryotic initiation factor 2 (eIF2) complex gamma subunit. Its guanine nucleotide exchange factor activity is repressed when bound to eIF2 complex phosphorylated on the alpha subunit, thereby limiting the amount of methionyl-initiator methionine tRNA available to the ribosome and consequently global translation is repressed.</text>
</comment>
<protein>
    <recommendedName>
        <fullName evidence="6">Translation initiation factor eIF2B subunit gamma</fullName>
    </recommendedName>
    <alternativeName>
        <fullName evidence="7">eIF2B GDP-GTP exchange factor subunit gamma</fullName>
    </alternativeName>
</protein>
<feature type="transmembrane region" description="Helical" evidence="10">
    <location>
        <begin position="77"/>
        <end position="95"/>
    </location>
</feature>
<feature type="domain" description="Nucleotidyl transferase" evidence="11">
    <location>
        <begin position="455"/>
        <end position="594"/>
    </location>
</feature>
<evidence type="ECO:0000256" key="9">
    <source>
        <dbReference type="ARBA" id="ARBA00046432"/>
    </source>
</evidence>
<feature type="transmembrane region" description="Helical" evidence="10">
    <location>
        <begin position="324"/>
        <end position="343"/>
    </location>
</feature>
<feature type="transmembrane region" description="Helical" evidence="10">
    <location>
        <begin position="433"/>
        <end position="450"/>
    </location>
</feature>
<feature type="transmembrane region" description="Helical" evidence="10">
    <location>
        <begin position="399"/>
        <end position="421"/>
    </location>
</feature>
<evidence type="ECO:0000256" key="2">
    <source>
        <dbReference type="ARBA" id="ARBA00007878"/>
    </source>
</evidence>
<evidence type="ECO:0000259" key="12">
    <source>
        <dbReference type="Pfam" id="PF24894"/>
    </source>
</evidence>
<evidence type="ECO:0000256" key="8">
    <source>
        <dbReference type="ARBA" id="ARBA00045373"/>
    </source>
</evidence>
<dbReference type="Pfam" id="PF24894">
    <property type="entry name" value="Hexapep_GlmU"/>
    <property type="match status" value="1"/>
</dbReference>
<feature type="transmembrane region" description="Helical" evidence="10">
    <location>
        <begin position="169"/>
        <end position="190"/>
    </location>
</feature>
<dbReference type="InterPro" id="IPR005835">
    <property type="entry name" value="NTP_transferase_dom"/>
</dbReference>
<keyword evidence="4" id="KW-0396">Initiation factor</keyword>
<evidence type="ECO:0000313" key="13">
    <source>
        <dbReference type="Proteomes" id="UP000035681"/>
    </source>
</evidence>
<keyword evidence="10" id="KW-0472">Membrane</keyword>
<evidence type="ECO:0000256" key="10">
    <source>
        <dbReference type="SAM" id="Phobius"/>
    </source>
</evidence>
<evidence type="ECO:0000256" key="4">
    <source>
        <dbReference type="ARBA" id="ARBA00022540"/>
    </source>
</evidence>
<dbReference type="PANTHER" id="PTHR45989:SF1">
    <property type="entry name" value="TRANSLATION INITIATION FACTOR EIF-2B SUBUNIT GAMMA"/>
    <property type="match status" value="1"/>
</dbReference>
<dbReference type="PANTHER" id="PTHR45989">
    <property type="entry name" value="TRANSLATION INITIATION FACTOR EIF-2B SUBUNIT GAMMA"/>
    <property type="match status" value="1"/>
</dbReference>
<dbReference type="InterPro" id="IPR004950">
    <property type="entry name" value="DUF267_CAE_spp"/>
</dbReference>
<keyword evidence="10" id="KW-1133">Transmembrane helix</keyword>
<proteinExistence type="inferred from homology"/>
<keyword evidence="3" id="KW-0963">Cytoplasm</keyword>
<dbReference type="InterPro" id="IPR029044">
    <property type="entry name" value="Nucleotide-diphossugar_trans"/>
</dbReference>
<evidence type="ECO:0000256" key="3">
    <source>
        <dbReference type="ARBA" id="ARBA00022490"/>
    </source>
</evidence>
<dbReference type="Pfam" id="PF00483">
    <property type="entry name" value="NTP_transferase"/>
    <property type="match status" value="1"/>
</dbReference>
<comment type="similarity">
    <text evidence="2">Belongs to the eIF-2B gamma/epsilon subunits family.</text>
</comment>
<evidence type="ECO:0000256" key="5">
    <source>
        <dbReference type="ARBA" id="ARBA00022917"/>
    </source>
</evidence>
<evidence type="ECO:0000256" key="6">
    <source>
        <dbReference type="ARBA" id="ARBA00044196"/>
    </source>
</evidence>
<comment type="subcellular location">
    <subcellularLocation>
        <location evidence="1">Cytoplasm</location>
        <location evidence="1">Cytosol</location>
    </subcellularLocation>
</comment>
<accession>A0AAF5DFG6</accession>
<organism evidence="13 14">
    <name type="scientific">Strongyloides stercoralis</name>
    <name type="common">Threadworm</name>
    <dbReference type="NCBI Taxonomy" id="6248"/>
    <lineage>
        <taxon>Eukaryota</taxon>
        <taxon>Metazoa</taxon>
        <taxon>Ecdysozoa</taxon>
        <taxon>Nematoda</taxon>
        <taxon>Chromadorea</taxon>
        <taxon>Rhabditida</taxon>
        <taxon>Tylenchina</taxon>
        <taxon>Panagrolaimomorpha</taxon>
        <taxon>Strongyloidoidea</taxon>
        <taxon>Strongyloididae</taxon>
        <taxon>Strongyloides</taxon>
    </lineage>
</organism>
<feature type="domain" description="Glucose-1-phosphate adenylyltransferase/Bifunctional protein GlmU-like C-terminal hexapeptide" evidence="12">
    <location>
        <begin position="821"/>
        <end position="889"/>
    </location>
</feature>
<dbReference type="Proteomes" id="UP000035681">
    <property type="component" value="Unplaced"/>
</dbReference>
<dbReference type="Gene3D" id="3.90.550.10">
    <property type="entry name" value="Spore Coat Polysaccharide Biosynthesis Protein SpsA, Chain A"/>
    <property type="match status" value="1"/>
</dbReference>
<name>A0AAF5DFG6_STRER</name>
<dbReference type="SUPFAM" id="SSF53448">
    <property type="entry name" value="Nucleotide-diphospho-sugar transferases"/>
    <property type="match status" value="1"/>
</dbReference>
<keyword evidence="5" id="KW-0648">Protein biosynthesis</keyword>
<dbReference type="InterPro" id="IPR051960">
    <property type="entry name" value="eIF2B_gamma"/>
</dbReference>
<feature type="transmembrane region" description="Helical" evidence="10">
    <location>
        <begin position="292"/>
        <end position="312"/>
    </location>
</feature>
<dbReference type="Gene3D" id="2.160.10.10">
    <property type="entry name" value="Hexapeptide repeat proteins"/>
    <property type="match status" value="1"/>
</dbReference>
<dbReference type="WBParaSite" id="TCONS_00010509.p1">
    <property type="protein sequence ID" value="TCONS_00010509.p1"/>
    <property type="gene ID" value="XLOC_003729"/>
</dbReference>
<feature type="transmembrane region" description="Helical" evidence="10">
    <location>
        <begin position="107"/>
        <end position="127"/>
    </location>
</feature>
<dbReference type="GO" id="GO:0005851">
    <property type="term" value="C:eukaryotic translation initiation factor 2B complex"/>
    <property type="evidence" value="ECO:0007669"/>
    <property type="project" value="TreeGrafter"/>
</dbReference>
<evidence type="ECO:0000256" key="1">
    <source>
        <dbReference type="ARBA" id="ARBA00004514"/>
    </source>
</evidence>
<dbReference type="AlphaFoldDB" id="A0AAF5DFG6"/>
<dbReference type="GO" id="GO:0005085">
    <property type="term" value="F:guanyl-nucleotide exchange factor activity"/>
    <property type="evidence" value="ECO:0007669"/>
    <property type="project" value="TreeGrafter"/>
</dbReference>
<evidence type="ECO:0000256" key="7">
    <source>
        <dbReference type="ARBA" id="ARBA00044229"/>
    </source>
</evidence>
<sequence length="907" mass="104296">LIIINKLMLSMKSNNGYQPSIMESDVAFIDESLSKSYDDEYFCKDIYFPIYWLIKLLRLPVFTTSKTNLRSRLLKHFITLITVGPILAFFIYNIILTHNYQILSLHWAHSFVYNTLFINAILGVFMYNGIQNNNFFYNFIQKFKEYRKIDTHNRKTINFSLTPLLIKVVLLWIIYISCAIITCTVNYNNYEKNEEMKIDYKISKFFNKDTYFLDGIIIIFSNLLTLFFLTLYLCTYVAIQGESQNFSSQLKELLDDNCINARTNLIALSSRHTKLMELISYINENLDKYTNIIVFHSILITVFSISISRNYSQAGIEGLEKLEVQLPILLCILIAIFILSPIANTHDNILRDKNTILFNNSIYHPYNAEIHSTSASMIQRIESALYTGRLIHLIPVNELIIPVVVIGTIILTFLIGVAPNYNINPFKKNDKNFIGIMFILLNLSKIAIMPSEFQGIVLAAGIGSRMTNLTSHFSKALLPIANIPMFWYPLNFLSKNYVTDVILIVDTKMEHDIKMIMKDRVLFPNFPVQMNIEVATIESSKNDMGTFDALREIEAKINRDVIIVSSDFISDASLEPLLKLYRANEASFCALLTPYVTSTTTPGSKIKQPKYRDFIGINIDDSRLVTIISEEDFEDFSIDNFAFNKFKNISFTSKYQDAHVYVIRKNLLDLAVKKLDISTIKGDFVPMLLEQQYHTLSQESIDYFINSKKNAFREEIKELSLRFNDNDKIDDFNEKDDDDLIKCYAYIANPETYHFSRRCNTVSSYFDINIQIIPYLVHFQTPEHDHKKVAIQFTHSSITNSRLAESVKFFGPKPEQADYKMAVVCNSVIDSATEIQGNTKITSSVIMENVKIGRGVKINNSIICRNAIIGNDVELMNCIVASGFEIKPGHYSSMILEVEDEEMMLDD</sequence>
<comment type="subunit">
    <text evidence="9">Component of the translation initiation factor 2B (eIF2B) complex which is a heterodecamer of two sets of five different subunits: alpha, beta, gamma, delta and epsilon. Subunits alpha, beta and delta comprise a regulatory subcomplex and subunits epsilon and gamma comprise a catalytic subcomplex. Within the complex, the hexameric regulatory complex resides at the center, with the two heterodimeric catalytic subcomplexes bound on opposite sides.</text>
</comment>
<keyword evidence="10" id="KW-0812">Transmembrane</keyword>
<dbReference type="GO" id="GO:0003743">
    <property type="term" value="F:translation initiation factor activity"/>
    <property type="evidence" value="ECO:0007669"/>
    <property type="project" value="UniProtKB-KW"/>
</dbReference>
<keyword evidence="13" id="KW-1185">Reference proteome</keyword>
<evidence type="ECO:0000259" key="11">
    <source>
        <dbReference type="Pfam" id="PF00483"/>
    </source>
</evidence>
<dbReference type="InterPro" id="IPR056818">
    <property type="entry name" value="GlmU/GlgC-like_hexapep"/>
</dbReference>
<dbReference type="Pfam" id="PF03268">
    <property type="entry name" value="DUF267"/>
    <property type="match status" value="1"/>
</dbReference>
<evidence type="ECO:0000313" key="14">
    <source>
        <dbReference type="WBParaSite" id="TCONS_00010509.p1"/>
    </source>
</evidence>
<dbReference type="GO" id="GO:0005829">
    <property type="term" value="C:cytosol"/>
    <property type="evidence" value="ECO:0007669"/>
    <property type="project" value="UniProtKB-SubCell"/>
</dbReference>
<reference evidence="14" key="1">
    <citation type="submission" date="2024-02" db="UniProtKB">
        <authorList>
            <consortium name="WormBaseParasite"/>
        </authorList>
    </citation>
    <scope>IDENTIFICATION</scope>
</reference>
<feature type="transmembrane region" description="Helical" evidence="10">
    <location>
        <begin position="211"/>
        <end position="239"/>
    </location>
</feature>
<dbReference type="GO" id="GO:0002183">
    <property type="term" value="P:cytoplasmic translational initiation"/>
    <property type="evidence" value="ECO:0007669"/>
    <property type="project" value="TreeGrafter"/>
</dbReference>